<feature type="transmembrane region" description="Helical" evidence="10">
    <location>
        <begin position="245"/>
        <end position="271"/>
    </location>
</feature>
<comment type="similarity">
    <text evidence="10">Belongs to the insect chemoreceptor superfamily. Heteromeric odorant receptor channel (TC 1.A.69) family.</text>
</comment>
<evidence type="ECO:0000256" key="3">
    <source>
        <dbReference type="ARBA" id="ARBA00022606"/>
    </source>
</evidence>
<dbReference type="Proteomes" id="UP000694925">
    <property type="component" value="Unplaced"/>
</dbReference>
<keyword evidence="9 10" id="KW-0807">Transducer</keyword>
<keyword evidence="5 10" id="KW-0552">Olfaction</keyword>
<organism evidence="11 12">
    <name type="scientific">Ceratina calcarata</name>
    <dbReference type="NCBI Taxonomy" id="156304"/>
    <lineage>
        <taxon>Eukaryota</taxon>
        <taxon>Metazoa</taxon>
        <taxon>Ecdysozoa</taxon>
        <taxon>Arthropoda</taxon>
        <taxon>Hexapoda</taxon>
        <taxon>Insecta</taxon>
        <taxon>Pterygota</taxon>
        <taxon>Neoptera</taxon>
        <taxon>Endopterygota</taxon>
        <taxon>Hymenoptera</taxon>
        <taxon>Apocrita</taxon>
        <taxon>Aculeata</taxon>
        <taxon>Apoidea</taxon>
        <taxon>Anthophila</taxon>
        <taxon>Apidae</taxon>
        <taxon>Ceratina</taxon>
        <taxon>Zadontomerus</taxon>
    </lineage>
</organism>
<keyword evidence="2" id="KW-1003">Cell membrane</keyword>
<evidence type="ECO:0000256" key="10">
    <source>
        <dbReference type="RuleBase" id="RU351113"/>
    </source>
</evidence>
<dbReference type="Pfam" id="PF02949">
    <property type="entry name" value="7tm_6"/>
    <property type="match status" value="1"/>
</dbReference>
<protein>
    <recommendedName>
        <fullName evidence="10">Odorant receptor</fullName>
    </recommendedName>
</protein>
<feature type="transmembrane region" description="Helical" evidence="10">
    <location>
        <begin position="126"/>
        <end position="152"/>
    </location>
</feature>
<gene>
    <name evidence="12" type="primary">LOC108625406</name>
</gene>
<dbReference type="InterPro" id="IPR004117">
    <property type="entry name" value="7tm6_olfct_rcpt"/>
</dbReference>
<reference evidence="12" key="1">
    <citation type="submission" date="2025-08" db="UniProtKB">
        <authorList>
            <consortium name="RefSeq"/>
        </authorList>
    </citation>
    <scope>IDENTIFICATION</scope>
    <source>
        <tissue evidence="12">Whole body</tissue>
    </source>
</reference>
<dbReference type="RefSeq" id="XP_026669987.1">
    <property type="nucleotide sequence ID" value="XM_026814186.1"/>
</dbReference>
<feature type="transmembrane region" description="Helical" evidence="10">
    <location>
        <begin position="172"/>
        <end position="203"/>
    </location>
</feature>
<evidence type="ECO:0000256" key="6">
    <source>
        <dbReference type="ARBA" id="ARBA00022989"/>
    </source>
</evidence>
<comment type="caution">
    <text evidence="10">Lacks conserved residue(s) required for the propagation of feature annotation.</text>
</comment>
<evidence type="ECO:0000256" key="8">
    <source>
        <dbReference type="ARBA" id="ARBA00023170"/>
    </source>
</evidence>
<name>A0AAJ7S275_9HYME</name>
<keyword evidence="4 10" id="KW-0812">Transmembrane</keyword>
<accession>A0AAJ7S275</accession>
<dbReference type="PANTHER" id="PTHR21137">
    <property type="entry name" value="ODORANT RECEPTOR"/>
    <property type="match status" value="1"/>
</dbReference>
<evidence type="ECO:0000256" key="9">
    <source>
        <dbReference type="ARBA" id="ARBA00023224"/>
    </source>
</evidence>
<dbReference type="GO" id="GO:0005886">
    <property type="term" value="C:plasma membrane"/>
    <property type="evidence" value="ECO:0007669"/>
    <property type="project" value="UniProtKB-SubCell"/>
</dbReference>
<evidence type="ECO:0000256" key="4">
    <source>
        <dbReference type="ARBA" id="ARBA00022692"/>
    </source>
</evidence>
<keyword evidence="7 10" id="KW-0472">Membrane</keyword>
<feature type="transmembrane region" description="Helical" evidence="10">
    <location>
        <begin position="348"/>
        <end position="369"/>
    </location>
</feature>
<dbReference type="GeneID" id="108625406"/>
<keyword evidence="11" id="KW-1185">Reference proteome</keyword>
<sequence>MFQTATPDKAIAFTQRCVALTYCWPPPLGATRSQILLYKVLRIMGLVNGLVLLVPLLYALHVYRNDIEILTKAVVMVAAISQVLSQTMLCATQYDRYQRLIEHMRLYCKAANSSERQILQEYVGKYATFYGFSATGFYGVAFILVFGTLFVSDPFPTNAEYPFFVDFEPLKSIIFLHQALAGLQCSAHLCMNMFCALLLLFAAAQFQILAAEMVDIDGIRSLVKCVKKYRIVRGYAIEAARGMRVVVMVTYTFVIMSCVFSGVTIIGGASFTVKMQSFLLLGAGLLEAFMCALPADHLMEMSERVMQGAYESKWYMRPLDVQKCLLFMTIPRPPVVLSIKCIMPALSLNYFCSFVSNIFSIFTALRVTLMRDEED</sequence>
<evidence type="ECO:0000313" key="11">
    <source>
        <dbReference type="Proteomes" id="UP000694925"/>
    </source>
</evidence>
<dbReference type="GO" id="GO:0004984">
    <property type="term" value="F:olfactory receptor activity"/>
    <property type="evidence" value="ECO:0007669"/>
    <property type="project" value="InterPro"/>
</dbReference>
<keyword evidence="3 10" id="KW-0716">Sensory transduction</keyword>
<evidence type="ECO:0000256" key="2">
    <source>
        <dbReference type="ARBA" id="ARBA00022475"/>
    </source>
</evidence>
<keyword evidence="6 10" id="KW-1133">Transmembrane helix</keyword>
<feature type="transmembrane region" description="Helical" evidence="10">
    <location>
        <begin position="277"/>
        <end position="295"/>
    </location>
</feature>
<keyword evidence="8 10" id="KW-0675">Receptor</keyword>
<evidence type="ECO:0000256" key="7">
    <source>
        <dbReference type="ARBA" id="ARBA00023136"/>
    </source>
</evidence>
<comment type="subcellular location">
    <subcellularLocation>
        <location evidence="1 10">Cell membrane</location>
        <topology evidence="1 10">Multi-pass membrane protein</topology>
    </subcellularLocation>
</comment>
<evidence type="ECO:0000256" key="5">
    <source>
        <dbReference type="ARBA" id="ARBA00022725"/>
    </source>
</evidence>
<feature type="transmembrane region" description="Helical" evidence="10">
    <location>
        <begin position="40"/>
        <end position="63"/>
    </location>
</feature>
<dbReference type="AlphaFoldDB" id="A0AAJ7S275"/>
<evidence type="ECO:0000313" key="12">
    <source>
        <dbReference type="RefSeq" id="XP_026669987.1"/>
    </source>
</evidence>
<dbReference type="PANTHER" id="PTHR21137:SF35">
    <property type="entry name" value="ODORANT RECEPTOR 19A-RELATED"/>
    <property type="match status" value="1"/>
</dbReference>
<dbReference type="GO" id="GO:0005549">
    <property type="term" value="F:odorant binding"/>
    <property type="evidence" value="ECO:0007669"/>
    <property type="project" value="InterPro"/>
</dbReference>
<evidence type="ECO:0000256" key="1">
    <source>
        <dbReference type="ARBA" id="ARBA00004651"/>
    </source>
</evidence>
<dbReference type="GO" id="GO:0007165">
    <property type="term" value="P:signal transduction"/>
    <property type="evidence" value="ECO:0007669"/>
    <property type="project" value="UniProtKB-KW"/>
</dbReference>
<proteinExistence type="inferred from homology"/>